<protein>
    <submittedName>
        <fullName evidence="1">Uncharacterized protein</fullName>
    </submittedName>
</protein>
<evidence type="ECO:0000313" key="1">
    <source>
        <dbReference type="EMBL" id="CAA7062201.1"/>
    </source>
</evidence>
<accession>A0A6D2L8M4</accession>
<keyword evidence="2" id="KW-1185">Reference proteome</keyword>
<proteinExistence type="predicted"/>
<comment type="caution">
    <text evidence="1">The sequence shown here is derived from an EMBL/GenBank/DDBJ whole genome shotgun (WGS) entry which is preliminary data.</text>
</comment>
<dbReference type="EMBL" id="CACVBM020001928">
    <property type="protein sequence ID" value="CAA7062201.1"/>
    <property type="molecule type" value="Genomic_DNA"/>
</dbReference>
<name>A0A6D2L8M4_9BRAS</name>
<dbReference type="AlphaFoldDB" id="A0A6D2L8M4"/>
<organism evidence="1 2">
    <name type="scientific">Microthlaspi erraticum</name>
    <dbReference type="NCBI Taxonomy" id="1685480"/>
    <lineage>
        <taxon>Eukaryota</taxon>
        <taxon>Viridiplantae</taxon>
        <taxon>Streptophyta</taxon>
        <taxon>Embryophyta</taxon>
        <taxon>Tracheophyta</taxon>
        <taxon>Spermatophyta</taxon>
        <taxon>Magnoliopsida</taxon>
        <taxon>eudicotyledons</taxon>
        <taxon>Gunneridae</taxon>
        <taxon>Pentapetalae</taxon>
        <taxon>rosids</taxon>
        <taxon>malvids</taxon>
        <taxon>Brassicales</taxon>
        <taxon>Brassicaceae</taxon>
        <taxon>Coluteocarpeae</taxon>
        <taxon>Microthlaspi</taxon>
    </lineage>
</organism>
<evidence type="ECO:0000313" key="2">
    <source>
        <dbReference type="Proteomes" id="UP000467841"/>
    </source>
</evidence>
<dbReference type="OrthoDB" id="1751716at2759"/>
<dbReference type="Proteomes" id="UP000467841">
    <property type="component" value="Unassembled WGS sequence"/>
</dbReference>
<sequence>MIIGEEDTPMNRISIDDFVSSVQGKISSTVGAVGGVTDLLWLVSVPSSPSSSISKNKDSGFPVWLKYIPGISFRTDNGPLKCRLELEHSSPNTERPPLVFVEESDCWRFIKTVRVLAEIFKNNMVNETTRQSIVQVLMNPITPPERNTDAMHFFLTSIGKLSDFQFSDQTFKQQFLQSSWAVELESNYNEEVKLRKEAQVALARETEDNELMKRLLESYKEEQG</sequence>
<gene>
    <name evidence="1" type="ORF">MERR_LOCUS49437</name>
</gene>
<reference evidence="1" key="1">
    <citation type="submission" date="2020-01" db="EMBL/GenBank/DDBJ databases">
        <authorList>
            <person name="Mishra B."/>
        </authorList>
    </citation>
    <scope>NUCLEOTIDE SEQUENCE [LARGE SCALE GENOMIC DNA]</scope>
</reference>